<feature type="DNA-binding region" description="OmpR/PhoB-type" evidence="2">
    <location>
        <begin position="2"/>
        <end position="101"/>
    </location>
</feature>
<dbReference type="InterPro" id="IPR016032">
    <property type="entry name" value="Sig_transdc_resp-reg_C-effctor"/>
</dbReference>
<dbReference type="SMART" id="SM00862">
    <property type="entry name" value="Trans_reg_C"/>
    <property type="match status" value="1"/>
</dbReference>
<proteinExistence type="predicted"/>
<feature type="domain" description="OmpR/PhoB-type" evidence="3">
    <location>
        <begin position="2"/>
        <end position="101"/>
    </location>
</feature>
<dbReference type="CDD" id="cd00383">
    <property type="entry name" value="trans_reg_C"/>
    <property type="match status" value="1"/>
</dbReference>
<dbReference type="PROSITE" id="PS51755">
    <property type="entry name" value="OMPR_PHOB"/>
    <property type="match status" value="1"/>
</dbReference>
<dbReference type="GO" id="GO:0006355">
    <property type="term" value="P:regulation of DNA-templated transcription"/>
    <property type="evidence" value="ECO:0007669"/>
    <property type="project" value="InterPro"/>
</dbReference>
<dbReference type="AlphaFoldDB" id="A0A1C3IUQ8"/>
<dbReference type="GeneID" id="94235722"/>
<dbReference type="RefSeq" id="WP_017099336.1">
    <property type="nucleotide sequence ID" value="NZ_AP025461.1"/>
</dbReference>
<dbReference type="InterPro" id="IPR001867">
    <property type="entry name" value="OmpR/PhoB-type_DNA-bd"/>
</dbReference>
<reference evidence="5" key="1">
    <citation type="submission" date="2016-06" db="EMBL/GenBank/DDBJ databases">
        <authorList>
            <person name="Rodrigo-Torres Lidia"/>
            <person name="Arahal R.David."/>
        </authorList>
    </citation>
    <scope>NUCLEOTIDE SEQUENCE [LARGE SCALE GENOMIC DNA]</scope>
    <source>
        <strain evidence="5">CECT 7223</strain>
    </source>
</reference>
<dbReference type="InterPro" id="IPR036388">
    <property type="entry name" value="WH-like_DNA-bd_sf"/>
</dbReference>
<dbReference type="GO" id="GO:0003677">
    <property type="term" value="F:DNA binding"/>
    <property type="evidence" value="ECO:0007669"/>
    <property type="project" value="UniProtKB-UniRule"/>
</dbReference>
<evidence type="ECO:0000256" key="2">
    <source>
        <dbReference type="PROSITE-ProRule" id="PRU01091"/>
    </source>
</evidence>
<dbReference type="GO" id="GO:0000160">
    <property type="term" value="P:phosphorelay signal transduction system"/>
    <property type="evidence" value="ECO:0007669"/>
    <property type="project" value="InterPro"/>
</dbReference>
<evidence type="ECO:0000256" key="1">
    <source>
        <dbReference type="ARBA" id="ARBA00023125"/>
    </source>
</evidence>
<dbReference type="Pfam" id="PF00486">
    <property type="entry name" value="Trans_reg_C"/>
    <property type="match status" value="1"/>
</dbReference>
<dbReference type="Proteomes" id="UP000092876">
    <property type="component" value="Unassembled WGS sequence"/>
</dbReference>
<evidence type="ECO:0000259" key="3">
    <source>
        <dbReference type="PROSITE" id="PS51755"/>
    </source>
</evidence>
<sequence length="104" mass="11761">MNHTIELNGLIIDTDSRTITNEQGNKITLRPHLLSVLCLLAENLGDPVSREDIIDMCWEGELTSPHILANVIYNLRNVFTRLRTPDIQITTITKFGYILSVDPT</sequence>
<evidence type="ECO:0000313" key="5">
    <source>
        <dbReference type="Proteomes" id="UP000092876"/>
    </source>
</evidence>
<accession>A0A1C3IUQ8</accession>
<dbReference type="SUPFAM" id="SSF46894">
    <property type="entry name" value="C-terminal effector domain of the bipartite response regulators"/>
    <property type="match status" value="1"/>
</dbReference>
<keyword evidence="1 2" id="KW-0238">DNA-binding</keyword>
<organism evidence="4 5">
    <name type="scientific">Vibrio atlanticus</name>
    <dbReference type="NCBI Taxonomy" id="693153"/>
    <lineage>
        <taxon>Bacteria</taxon>
        <taxon>Pseudomonadati</taxon>
        <taxon>Pseudomonadota</taxon>
        <taxon>Gammaproteobacteria</taxon>
        <taxon>Vibrionales</taxon>
        <taxon>Vibrionaceae</taxon>
        <taxon>Vibrio</taxon>
    </lineage>
</organism>
<protein>
    <submittedName>
        <fullName evidence="4">Transcriptional regulatory protein CssR</fullName>
    </submittedName>
</protein>
<evidence type="ECO:0000313" key="4">
    <source>
        <dbReference type="EMBL" id="SBS65156.1"/>
    </source>
</evidence>
<dbReference type="EMBL" id="FLQP01000034">
    <property type="protein sequence ID" value="SBS65156.1"/>
    <property type="molecule type" value="Genomic_DNA"/>
</dbReference>
<dbReference type="Gene3D" id="1.10.10.10">
    <property type="entry name" value="Winged helix-like DNA-binding domain superfamily/Winged helix DNA-binding domain"/>
    <property type="match status" value="1"/>
</dbReference>
<name>A0A1C3IUQ8_9VIBR</name>
<gene>
    <name evidence="4" type="primary">cssR</name>
    <name evidence="4" type="ORF">VAT7223_02553</name>
</gene>